<sequence>MKSSIRDKAEGTFHEAKGKVKEIAGKITDNPKLEAKGKGEKLVGKVQEKIGQVKKVLGK</sequence>
<dbReference type="InterPro" id="IPR036629">
    <property type="entry name" value="YjbJ_sf"/>
</dbReference>
<gene>
    <name evidence="3" type="ordered locus">Gura_2405</name>
</gene>
<protein>
    <submittedName>
        <fullName evidence="3">CsbD family protein</fullName>
    </submittedName>
</protein>
<organism evidence="3 4">
    <name type="scientific">Geotalea uraniireducens (strain Rf4)</name>
    <name type="common">Geobacter uraniireducens</name>
    <dbReference type="NCBI Taxonomy" id="351605"/>
    <lineage>
        <taxon>Bacteria</taxon>
        <taxon>Pseudomonadati</taxon>
        <taxon>Thermodesulfobacteriota</taxon>
        <taxon>Desulfuromonadia</taxon>
        <taxon>Geobacterales</taxon>
        <taxon>Geobacteraceae</taxon>
        <taxon>Geotalea</taxon>
    </lineage>
</organism>
<evidence type="ECO:0000313" key="4">
    <source>
        <dbReference type="Proteomes" id="UP000006695"/>
    </source>
</evidence>
<evidence type="ECO:0000256" key="1">
    <source>
        <dbReference type="ARBA" id="ARBA00009129"/>
    </source>
</evidence>
<dbReference type="InterPro" id="IPR008462">
    <property type="entry name" value="CsbD"/>
</dbReference>
<dbReference type="EMBL" id="CP000698">
    <property type="protein sequence ID" value="ABQ26584.1"/>
    <property type="molecule type" value="Genomic_DNA"/>
</dbReference>
<dbReference type="HOGENOM" id="CLU_135567_3_1_7"/>
<dbReference type="AlphaFoldDB" id="A5G466"/>
<comment type="similarity">
    <text evidence="1">Belongs to the UPF0337 (CsbD) family.</text>
</comment>
<accession>A5G466</accession>
<dbReference type="OrthoDB" id="5397751at2"/>
<dbReference type="RefSeq" id="WP_011939274.1">
    <property type="nucleotide sequence ID" value="NC_009483.1"/>
</dbReference>
<dbReference type="STRING" id="351605.Gura_2405"/>
<dbReference type="SUPFAM" id="SSF69047">
    <property type="entry name" value="Hypothetical protein YjbJ"/>
    <property type="match status" value="1"/>
</dbReference>
<proteinExistence type="inferred from homology"/>
<dbReference type="KEGG" id="gur:Gura_2405"/>
<dbReference type="Proteomes" id="UP000006695">
    <property type="component" value="Chromosome"/>
</dbReference>
<name>A5G466_GEOUR</name>
<reference evidence="3 4" key="1">
    <citation type="submission" date="2007-05" db="EMBL/GenBank/DDBJ databases">
        <title>Complete sequence of Geobacter uraniireducens Rf4.</title>
        <authorList>
            <consortium name="US DOE Joint Genome Institute"/>
            <person name="Copeland A."/>
            <person name="Lucas S."/>
            <person name="Lapidus A."/>
            <person name="Barry K."/>
            <person name="Detter J.C."/>
            <person name="Glavina del Rio T."/>
            <person name="Hammon N."/>
            <person name="Israni S."/>
            <person name="Dalin E."/>
            <person name="Tice H."/>
            <person name="Pitluck S."/>
            <person name="Chertkov O."/>
            <person name="Brettin T."/>
            <person name="Bruce D."/>
            <person name="Han C."/>
            <person name="Schmutz J."/>
            <person name="Larimer F."/>
            <person name="Land M."/>
            <person name="Hauser L."/>
            <person name="Kyrpides N."/>
            <person name="Mikhailova N."/>
            <person name="Shelobolina E."/>
            <person name="Aklujkar M."/>
            <person name="Lovley D."/>
            <person name="Richardson P."/>
        </authorList>
    </citation>
    <scope>NUCLEOTIDE SEQUENCE [LARGE SCALE GENOMIC DNA]</scope>
    <source>
        <strain evidence="3 4">Rf4</strain>
    </source>
</reference>
<evidence type="ECO:0000313" key="3">
    <source>
        <dbReference type="EMBL" id="ABQ26584.1"/>
    </source>
</evidence>
<feature type="domain" description="CsbD-like" evidence="2">
    <location>
        <begin position="7"/>
        <end position="55"/>
    </location>
</feature>
<evidence type="ECO:0000259" key="2">
    <source>
        <dbReference type="Pfam" id="PF05532"/>
    </source>
</evidence>
<dbReference type="Pfam" id="PF05532">
    <property type="entry name" value="CsbD"/>
    <property type="match status" value="1"/>
</dbReference>
<dbReference type="Gene3D" id="1.10.1470.10">
    <property type="entry name" value="YjbJ"/>
    <property type="match status" value="1"/>
</dbReference>
<keyword evidence="4" id="KW-1185">Reference proteome</keyword>